<feature type="region of interest" description="Disordered" evidence="7">
    <location>
        <begin position="259"/>
        <end position="365"/>
    </location>
</feature>
<evidence type="ECO:0000256" key="5">
    <source>
        <dbReference type="ARBA" id="ARBA00022989"/>
    </source>
</evidence>
<keyword evidence="3 8" id="KW-0812">Transmembrane</keyword>
<accession>A0A9N9ZZ33</accession>
<feature type="compositionally biased region" description="Low complexity" evidence="7">
    <location>
        <begin position="277"/>
        <end position="290"/>
    </location>
</feature>
<feature type="transmembrane region" description="Helical" evidence="8">
    <location>
        <begin position="464"/>
        <end position="486"/>
    </location>
</feature>
<evidence type="ECO:0000256" key="6">
    <source>
        <dbReference type="ARBA" id="ARBA00023136"/>
    </source>
</evidence>
<sequence>DNGTVALRSGRGTGCEHLPSVIYTPSYHQVKVQLRWLFPLHVYGWSCVFFILALYAFFSFLNIRSQISNRPLMSIVNLFICLLGITRASCLSIDAYNMKMILPNVIKSLLWDTGFISLASGFCFLQLLFLQLTQVKLGFKLLASKTFISLMVVLQFGVMLILDIVTSIHHHLFFMSYISYLVYAAWGIFSFCSFMFVGSRVTDLLRRMPSTGLHITDPRQRGLLQLALLAPYNNLAPFVAAALMPTFLAPSMKSKSSATSEAATQSNQSTVSNCPASTSSETENKSTSSTGFPAKTSLSTKTGMPKTILSKESNLGVPSKDQPFKKQLSWKLEEKPSSIKNKAEEATPLQPSKAEEAAPSAVESGKKGLMTVTTDDKKDAVPGFDAVTLDTILNHIAYANTRGSNDGELKTPTRSNTKKQISSILKLTYLVAISGIALSCINVFLILGPYGILRSSVAGDDSSVWPWFIIQTVSRILEVLMASTMANLTKQPVSSRHDPLGYKPREARFSII</sequence>
<keyword evidence="2" id="KW-0597">Phosphoprotein</keyword>
<keyword evidence="5 8" id="KW-1133">Transmembrane helix</keyword>
<feature type="non-terminal residue" evidence="10">
    <location>
        <position position="512"/>
    </location>
</feature>
<feature type="domain" description="Proline-rich transmembrane protein 3/4" evidence="9">
    <location>
        <begin position="25"/>
        <end position="220"/>
    </location>
</feature>
<protein>
    <recommendedName>
        <fullName evidence="9">Proline-rich transmembrane protein 3/4 domain-containing protein</fullName>
    </recommendedName>
</protein>
<feature type="compositionally biased region" description="Low complexity" evidence="7">
    <location>
        <begin position="259"/>
        <end position="270"/>
    </location>
</feature>
<dbReference type="PANTHER" id="PTHR35578:SF6">
    <property type="entry name" value="PROLINE-RICH TRANSMEMBRANE PROTEIN 4"/>
    <property type="match status" value="1"/>
</dbReference>
<evidence type="ECO:0000256" key="1">
    <source>
        <dbReference type="ARBA" id="ARBA00004141"/>
    </source>
</evidence>
<feature type="transmembrane region" description="Helical" evidence="8">
    <location>
        <begin position="75"/>
        <end position="96"/>
    </location>
</feature>
<evidence type="ECO:0000256" key="8">
    <source>
        <dbReference type="SAM" id="Phobius"/>
    </source>
</evidence>
<evidence type="ECO:0000259" key="9">
    <source>
        <dbReference type="Pfam" id="PF25987"/>
    </source>
</evidence>
<dbReference type="Pfam" id="PF25987">
    <property type="entry name" value="PRRT3"/>
    <property type="match status" value="2"/>
</dbReference>
<gene>
    <name evidence="10" type="ORF">BEMITA_LOCUS626</name>
</gene>
<feature type="transmembrane region" description="Helical" evidence="8">
    <location>
        <begin position="177"/>
        <end position="198"/>
    </location>
</feature>
<feature type="transmembrane region" description="Helical" evidence="8">
    <location>
        <begin position="42"/>
        <end position="63"/>
    </location>
</feature>
<dbReference type="InterPro" id="IPR059081">
    <property type="entry name" value="PRRT3-4"/>
</dbReference>
<feature type="transmembrane region" description="Helical" evidence="8">
    <location>
        <begin position="108"/>
        <end position="130"/>
    </location>
</feature>
<evidence type="ECO:0000256" key="2">
    <source>
        <dbReference type="ARBA" id="ARBA00022553"/>
    </source>
</evidence>
<keyword evidence="4" id="KW-0732">Signal</keyword>
<feature type="compositionally biased region" description="Basic and acidic residues" evidence="7">
    <location>
        <begin position="331"/>
        <end position="345"/>
    </location>
</feature>
<dbReference type="EMBL" id="OU963862">
    <property type="protein sequence ID" value="CAH0380923.1"/>
    <property type="molecule type" value="Genomic_DNA"/>
</dbReference>
<dbReference type="AlphaFoldDB" id="A0A9N9ZZ33"/>
<keyword evidence="6 8" id="KW-0472">Membrane</keyword>
<keyword evidence="11" id="KW-1185">Reference proteome</keyword>
<feature type="transmembrane region" description="Helical" evidence="8">
    <location>
        <begin position="142"/>
        <end position="165"/>
    </location>
</feature>
<dbReference type="InterPro" id="IPR052836">
    <property type="entry name" value="PRRT_domain-containing"/>
</dbReference>
<reference evidence="10" key="1">
    <citation type="submission" date="2021-12" db="EMBL/GenBank/DDBJ databases">
        <authorList>
            <person name="King R."/>
        </authorList>
    </citation>
    <scope>NUCLEOTIDE SEQUENCE</scope>
</reference>
<evidence type="ECO:0000256" key="3">
    <source>
        <dbReference type="ARBA" id="ARBA00022692"/>
    </source>
</evidence>
<name>A0A9N9ZZ33_BEMTA</name>
<dbReference type="Proteomes" id="UP001152759">
    <property type="component" value="Chromosome 1"/>
</dbReference>
<evidence type="ECO:0000256" key="4">
    <source>
        <dbReference type="ARBA" id="ARBA00022729"/>
    </source>
</evidence>
<evidence type="ECO:0000256" key="7">
    <source>
        <dbReference type="SAM" id="MobiDB-lite"/>
    </source>
</evidence>
<feature type="domain" description="Proline-rich transmembrane protein 3/4" evidence="9">
    <location>
        <begin position="409"/>
        <end position="495"/>
    </location>
</feature>
<organism evidence="10 11">
    <name type="scientific">Bemisia tabaci</name>
    <name type="common">Sweetpotato whitefly</name>
    <name type="synonym">Aleurodes tabaci</name>
    <dbReference type="NCBI Taxonomy" id="7038"/>
    <lineage>
        <taxon>Eukaryota</taxon>
        <taxon>Metazoa</taxon>
        <taxon>Ecdysozoa</taxon>
        <taxon>Arthropoda</taxon>
        <taxon>Hexapoda</taxon>
        <taxon>Insecta</taxon>
        <taxon>Pterygota</taxon>
        <taxon>Neoptera</taxon>
        <taxon>Paraneoptera</taxon>
        <taxon>Hemiptera</taxon>
        <taxon>Sternorrhyncha</taxon>
        <taxon>Aleyrodoidea</taxon>
        <taxon>Aleyrodidae</taxon>
        <taxon>Aleyrodinae</taxon>
        <taxon>Bemisia</taxon>
    </lineage>
</organism>
<evidence type="ECO:0000313" key="10">
    <source>
        <dbReference type="EMBL" id="CAH0380923.1"/>
    </source>
</evidence>
<comment type="subcellular location">
    <subcellularLocation>
        <location evidence="1">Membrane</location>
        <topology evidence="1">Multi-pass membrane protein</topology>
    </subcellularLocation>
</comment>
<proteinExistence type="predicted"/>
<evidence type="ECO:0000313" key="11">
    <source>
        <dbReference type="Proteomes" id="UP001152759"/>
    </source>
</evidence>
<feature type="transmembrane region" description="Helical" evidence="8">
    <location>
        <begin position="427"/>
        <end position="452"/>
    </location>
</feature>
<dbReference type="PANTHER" id="PTHR35578">
    <property type="entry name" value="PROLINE-RICH TRANSMEMBRANE PROTEIN 4-RELATED"/>
    <property type="match status" value="1"/>
</dbReference>